<dbReference type="PIRSF" id="PIRSF006135">
    <property type="entry name" value="CobU"/>
    <property type="match status" value="1"/>
</dbReference>
<comment type="pathway">
    <text evidence="6">Cofactor biosynthesis; adenosylcobalamin biosynthesis; adenosylcobalamin from cob(II)yrinate a,c-diamide: step 5/7.</text>
</comment>
<evidence type="ECO:0000256" key="10">
    <source>
        <dbReference type="ARBA" id="ARBA00022573"/>
    </source>
</evidence>
<feature type="active site" description="GMP-histidine intermediate" evidence="18">
    <location>
        <position position="54"/>
    </location>
</feature>
<keyword evidence="11 20" id="KW-0808">Transferase</keyword>
<evidence type="ECO:0000256" key="18">
    <source>
        <dbReference type="PIRSR" id="PIRSR006135-1"/>
    </source>
</evidence>
<evidence type="ECO:0000256" key="17">
    <source>
        <dbReference type="ARBA" id="ARBA00030571"/>
    </source>
</evidence>
<dbReference type="PANTHER" id="PTHR34848">
    <property type="match status" value="1"/>
</dbReference>
<dbReference type="STRING" id="1050174.CEPID_08530"/>
<evidence type="ECO:0000256" key="11">
    <source>
        <dbReference type="ARBA" id="ARBA00022679"/>
    </source>
</evidence>
<evidence type="ECO:0000256" key="12">
    <source>
        <dbReference type="ARBA" id="ARBA00022741"/>
    </source>
</evidence>
<dbReference type="RefSeq" id="WP_047240564.1">
    <property type="nucleotide sequence ID" value="NZ_CP011541.1"/>
</dbReference>
<evidence type="ECO:0000313" key="20">
    <source>
        <dbReference type="EMBL" id="AKK03556.1"/>
    </source>
</evidence>
<feature type="binding site" evidence="19">
    <location>
        <begin position="7"/>
        <end position="14"/>
    </location>
    <ligand>
        <name>GTP</name>
        <dbReference type="ChEBI" id="CHEBI:37565"/>
    </ligand>
</feature>
<evidence type="ECO:0000313" key="21">
    <source>
        <dbReference type="Proteomes" id="UP000035368"/>
    </source>
</evidence>
<evidence type="ECO:0000256" key="8">
    <source>
        <dbReference type="ARBA" id="ARBA00012016"/>
    </source>
</evidence>
<reference evidence="20 21" key="1">
    <citation type="submission" date="2015-05" db="EMBL/GenBank/DDBJ databases">
        <title>Complete genome sequence of Corynebacterium epidermidicanis DSM 45586, isolated from the skin of a dog suffering from pruritus.</title>
        <authorList>
            <person name="Ruckert C."/>
            <person name="Albersmeier A."/>
            <person name="Winkler A."/>
            <person name="Tauch A."/>
        </authorList>
    </citation>
    <scope>NUCLEOTIDE SEQUENCE [LARGE SCALE GENOMIC DNA]</scope>
    <source>
        <strain evidence="20 21">DSM 45586</strain>
    </source>
</reference>
<evidence type="ECO:0000256" key="15">
    <source>
        <dbReference type="ARBA" id="ARBA00023134"/>
    </source>
</evidence>
<protein>
    <recommendedName>
        <fullName evidence="16">Adenosylcobinamide kinase</fullName>
        <ecNumber evidence="8">2.7.1.156</ecNumber>
        <ecNumber evidence="9">2.7.7.62</ecNumber>
    </recommendedName>
    <alternativeName>
        <fullName evidence="17">Adenosylcobinamide-phosphate guanylyltransferase</fullName>
    </alternativeName>
</protein>
<dbReference type="GO" id="GO:0005525">
    <property type="term" value="F:GTP binding"/>
    <property type="evidence" value="ECO:0007669"/>
    <property type="project" value="UniProtKB-KW"/>
</dbReference>
<keyword evidence="20" id="KW-0548">Nucleotidyltransferase</keyword>
<evidence type="ECO:0000256" key="7">
    <source>
        <dbReference type="ARBA" id="ARBA00007490"/>
    </source>
</evidence>
<keyword evidence="10" id="KW-0169">Cobalamin biosynthesis</keyword>
<dbReference type="CDD" id="cd00544">
    <property type="entry name" value="CobU"/>
    <property type="match status" value="1"/>
</dbReference>
<keyword evidence="15 19" id="KW-0342">GTP-binding</keyword>
<dbReference type="AlphaFoldDB" id="A0A0G3GQS3"/>
<evidence type="ECO:0000256" key="14">
    <source>
        <dbReference type="ARBA" id="ARBA00022840"/>
    </source>
</evidence>
<dbReference type="EC" id="2.7.1.156" evidence="8"/>
<evidence type="ECO:0000256" key="13">
    <source>
        <dbReference type="ARBA" id="ARBA00022777"/>
    </source>
</evidence>
<evidence type="ECO:0000256" key="9">
    <source>
        <dbReference type="ARBA" id="ARBA00012523"/>
    </source>
</evidence>
<comment type="function">
    <text evidence="4">Catalyzes ATP-dependent phosphorylation of adenosylcobinamide and addition of GMP to adenosylcobinamide phosphate.</text>
</comment>
<dbReference type="Pfam" id="PF02283">
    <property type="entry name" value="CobU"/>
    <property type="match status" value="1"/>
</dbReference>
<sequence>MITLVLGGARSGKSAFAEMLTTRISSLESSAVTYVATARPWPGDTDFAQRIAKHQASRPAQWHTEDCRDAIDVLCSPQSPTLIIDDLGTWLSEQFDSHDAWPDATAGKKEDQLRDVERRCAEFVAALQATTARNVVMVTPEVGMGLIPETPVGRVFRDTIGALNAAVAECADQVHLVVAGCALTLKPE</sequence>
<gene>
    <name evidence="20" type="primary">cobU</name>
    <name evidence="20" type="ORF">CEPID_08530</name>
</gene>
<evidence type="ECO:0000256" key="1">
    <source>
        <dbReference type="ARBA" id="ARBA00000312"/>
    </source>
</evidence>
<dbReference type="OrthoDB" id="9788370at2"/>
<dbReference type="InterPro" id="IPR003203">
    <property type="entry name" value="CobU/CobP"/>
</dbReference>
<evidence type="ECO:0000256" key="19">
    <source>
        <dbReference type="PIRSR" id="PIRSR006135-2"/>
    </source>
</evidence>
<dbReference type="InterPro" id="IPR027417">
    <property type="entry name" value="P-loop_NTPase"/>
</dbReference>
<feature type="binding site" evidence="19">
    <location>
        <begin position="36"/>
        <end position="38"/>
    </location>
    <ligand>
        <name>GTP</name>
        <dbReference type="ChEBI" id="CHEBI:37565"/>
    </ligand>
</feature>
<organism evidence="20 21">
    <name type="scientific">Corynebacterium epidermidicanis</name>
    <dbReference type="NCBI Taxonomy" id="1050174"/>
    <lineage>
        <taxon>Bacteria</taxon>
        <taxon>Bacillati</taxon>
        <taxon>Actinomycetota</taxon>
        <taxon>Actinomycetes</taxon>
        <taxon>Mycobacteriales</taxon>
        <taxon>Corynebacteriaceae</taxon>
        <taxon>Corynebacterium</taxon>
    </lineage>
</organism>
<evidence type="ECO:0000256" key="6">
    <source>
        <dbReference type="ARBA" id="ARBA00005159"/>
    </source>
</evidence>
<comment type="similarity">
    <text evidence="7">Belongs to the CobU/CobP family.</text>
</comment>
<dbReference type="EMBL" id="CP011541">
    <property type="protein sequence ID" value="AKK03556.1"/>
    <property type="molecule type" value="Genomic_DNA"/>
</dbReference>
<keyword evidence="13 20" id="KW-0418">Kinase</keyword>
<comment type="catalytic activity">
    <reaction evidence="3">
        <text>adenosylcob(III)inamide + GTP = adenosylcob(III)inamide phosphate + GDP + H(+)</text>
        <dbReference type="Rhea" id="RHEA:15765"/>
        <dbReference type="ChEBI" id="CHEBI:2480"/>
        <dbReference type="ChEBI" id="CHEBI:15378"/>
        <dbReference type="ChEBI" id="CHEBI:37565"/>
        <dbReference type="ChEBI" id="CHEBI:58189"/>
        <dbReference type="ChEBI" id="CHEBI:58502"/>
        <dbReference type="EC" id="2.7.1.156"/>
    </reaction>
</comment>
<evidence type="ECO:0000256" key="3">
    <source>
        <dbReference type="ARBA" id="ARBA00001522"/>
    </source>
</evidence>
<dbReference type="GO" id="GO:0009236">
    <property type="term" value="P:cobalamin biosynthetic process"/>
    <property type="evidence" value="ECO:0007669"/>
    <property type="project" value="UniProtKB-UniPathway"/>
</dbReference>
<name>A0A0G3GQS3_9CORY</name>
<comment type="catalytic activity">
    <reaction evidence="1">
        <text>adenosylcob(III)inamide + ATP = adenosylcob(III)inamide phosphate + ADP + H(+)</text>
        <dbReference type="Rhea" id="RHEA:15769"/>
        <dbReference type="ChEBI" id="CHEBI:2480"/>
        <dbReference type="ChEBI" id="CHEBI:15378"/>
        <dbReference type="ChEBI" id="CHEBI:30616"/>
        <dbReference type="ChEBI" id="CHEBI:58502"/>
        <dbReference type="ChEBI" id="CHEBI:456216"/>
        <dbReference type="EC" id="2.7.1.156"/>
    </reaction>
</comment>
<evidence type="ECO:0000256" key="2">
    <source>
        <dbReference type="ARBA" id="ARBA00000711"/>
    </source>
</evidence>
<dbReference type="KEGG" id="cei:CEPID_08530"/>
<keyword evidence="21" id="KW-1185">Reference proteome</keyword>
<dbReference type="Proteomes" id="UP000035368">
    <property type="component" value="Chromosome"/>
</dbReference>
<feature type="binding site" evidence="19">
    <location>
        <position position="85"/>
    </location>
    <ligand>
        <name>GTP</name>
        <dbReference type="ChEBI" id="CHEBI:37565"/>
    </ligand>
</feature>
<dbReference type="PANTHER" id="PTHR34848:SF1">
    <property type="entry name" value="BIFUNCTIONAL ADENOSYLCOBALAMIN BIOSYNTHESIS PROTEIN COBU"/>
    <property type="match status" value="1"/>
</dbReference>
<dbReference type="GO" id="GO:0008820">
    <property type="term" value="F:cobinamide phosphate guanylyltransferase activity"/>
    <property type="evidence" value="ECO:0007669"/>
    <property type="project" value="UniProtKB-EC"/>
</dbReference>
<dbReference type="EC" id="2.7.7.62" evidence="9"/>
<dbReference type="UniPathway" id="UPA00148">
    <property type="reaction ID" value="UER00236"/>
</dbReference>
<evidence type="ECO:0000256" key="16">
    <source>
        <dbReference type="ARBA" id="ARBA00029570"/>
    </source>
</evidence>
<dbReference type="GO" id="GO:0043752">
    <property type="term" value="F:adenosylcobinamide kinase activity"/>
    <property type="evidence" value="ECO:0007669"/>
    <property type="project" value="UniProtKB-EC"/>
</dbReference>
<dbReference type="PATRIC" id="fig|1050174.4.peg.1719"/>
<evidence type="ECO:0000256" key="5">
    <source>
        <dbReference type="ARBA" id="ARBA00004692"/>
    </source>
</evidence>
<comment type="catalytic activity">
    <reaction evidence="2">
        <text>adenosylcob(III)inamide phosphate + GTP + H(+) = adenosylcob(III)inamide-GDP + diphosphate</text>
        <dbReference type="Rhea" id="RHEA:22712"/>
        <dbReference type="ChEBI" id="CHEBI:15378"/>
        <dbReference type="ChEBI" id="CHEBI:33019"/>
        <dbReference type="ChEBI" id="CHEBI:37565"/>
        <dbReference type="ChEBI" id="CHEBI:58502"/>
        <dbReference type="ChEBI" id="CHEBI:60487"/>
        <dbReference type="EC" id="2.7.7.62"/>
    </reaction>
</comment>
<dbReference type="Gene3D" id="3.40.50.300">
    <property type="entry name" value="P-loop containing nucleotide triphosphate hydrolases"/>
    <property type="match status" value="1"/>
</dbReference>
<comment type="pathway">
    <text evidence="5">Cofactor biosynthesis; adenosylcobalamin biosynthesis; adenosylcobalamin from cob(II)yrinate a,c-diamide: step 6/7.</text>
</comment>
<dbReference type="GO" id="GO:0005524">
    <property type="term" value="F:ATP binding"/>
    <property type="evidence" value="ECO:0007669"/>
    <property type="project" value="UniProtKB-KW"/>
</dbReference>
<keyword evidence="12 19" id="KW-0547">Nucleotide-binding</keyword>
<dbReference type="SUPFAM" id="SSF52540">
    <property type="entry name" value="P-loop containing nucleoside triphosphate hydrolases"/>
    <property type="match status" value="1"/>
</dbReference>
<accession>A0A0G3GQS3</accession>
<evidence type="ECO:0000256" key="4">
    <source>
        <dbReference type="ARBA" id="ARBA00003889"/>
    </source>
</evidence>
<proteinExistence type="inferred from homology"/>
<keyword evidence="14" id="KW-0067">ATP-binding</keyword>